<gene>
    <name evidence="3" type="ORF">TCHU04912_LOCUS20123</name>
</gene>
<feature type="signal peptide" evidence="1">
    <location>
        <begin position="1"/>
        <end position="27"/>
    </location>
</feature>
<keyword evidence="1" id="KW-0732">Signal</keyword>
<dbReference type="InterPro" id="IPR016024">
    <property type="entry name" value="ARM-type_fold"/>
</dbReference>
<dbReference type="InterPro" id="IPR050693">
    <property type="entry name" value="Hsp70_NEF-Inhibitors"/>
</dbReference>
<name>A0A7S1T4T7_9CHLO</name>
<dbReference type="SUPFAM" id="SSF48371">
    <property type="entry name" value="ARM repeat"/>
    <property type="match status" value="1"/>
</dbReference>
<dbReference type="Pfam" id="PF08609">
    <property type="entry name" value="Fes1"/>
    <property type="match status" value="1"/>
</dbReference>
<dbReference type="PANTHER" id="PTHR19316:SF32">
    <property type="entry name" value="ARM REPEAT SUPERFAMILY PROTEIN"/>
    <property type="match status" value="1"/>
</dbReference>
<feature type="domain" description="Nucleotide exchange factor Fes1" evidence="2">
    <location>
        <begin position="58"/>
        <end position="186"/>
    </location>
</feature>
<protein>
    <recommendedName>
        <fullName evidence="2">Nucleotide exchange factor Fes1 domain-containing protein</fullName>
    </recommendedName>
</protein>
<feature type="chain" id="PRO_5030665459" description="Nucleotide exchange factor Fes1 domain-containing protein" evidence="1">
    <location>
        <begin position="28"/>
        <end position="414"/>
    </location>
</feature>
<dbReference type="Gene3D" id="1.25.10.10">
    <property type="entry name" value="Leucine-rich Repeat Variant"/>
    <property type="match status" value="1"/>
</dbReference>
<sequence>MNDRLRYSGRWATCLCIVAVLLPVCCLDSVPNRTELAVDVQSVTSNEGSAEIKGEPELESLLHWAISNSDPGVLQQQALAASGKEGTKKSVEELRELAKRRAKVREAIEAFAEEPTETELIEEAVAILNSYLSSDWGEAKLEVTQSVAAVSSQDGEAAFRAAVGIAENALQALQLLWEPIDNANDLGGLGGKAPVVTLLSDVRHLRVAAAGVLGVAATNNPTFQGELLKEQPQVLGALIAMLGSDDDNEAGRALYAMAAIVRNMHSAQDLFRSNGGVASVVKLLGRTASSGKLKLASRSIQLLADLVVENQSFLQQILQEAEVVGSVNALLMSTRSNLDMLEKTLYALDVLASTPASQIAFHENGTAEILKSVQTSLAQELQRVEDDDEVEFLDDIIAMVKIAVSKLSSAKDEL</sequence>
<dbReference type="AlphaFoldDB" id="A0A7S1T4T7"/>
<reference evidence="3" key="1">
    <citation type="submission" date="2021-01" db="EMBL/GenBank/DDBJ databases">
        <authorList>
            <person name="Corre E."/>
            <person name="Pelletier E."/>
            <person name="Niang G."/>
            <person name="Scheremetjew M."/>
            <person name="Finn R."/>
            <person name="Kale V."/>
            <person name="Holt S."/>
            <person name="Cochrane G."/>
            <person name="Meng A."/>
            <person name="Brown T."/>
            <person name="Cohen L."/>
        </authorList>
    </citation>
    <scope>NUCLEOTIDE SEQUENCE</scope>
    <source>
        <strain evidence="3">PLY429</strain>
    </source>
</reference>
<dbReference type="InterPro" id="IPR013918">
    <property type="entry name" value="Nucleotide_exch_fac_Fes1"/>
</dbReference>
<dbReference type="GO" id="GO:0000774">
    <property type="term" value="F:adenyl-nucleotide exchange factor activity"/>
    <property type="evidence" value="ECO:0007669"/>
    <property type="project" value="TreeGrafter"/>
</dbReference>
<evidence type="ECO:0000256" key="1">
    <source>
        <dbReference type="SAM" id="SignalP"/>
    </source>
</evidence>
<organism evidence="3">
    <name type="scientific">Tetraselmis chuii</name>
    <dbReference type="NCBI Taxonomy" id="63592"/>
    <lineage>
        <taxon>Eukaryota</taxon>
        <taxon>Viridiplantae</taxon>
        <taxon>Chlorophyta</taxon>
        <taxon>core chlorophytes</taxon>
        <taxon>Chlorodendrophyceae</taxon>
        <taxon>Chlorodendrales</taxon>
        <taxon>Chlorodendraceae</taxon>
        <taxon>Tetraselmis</taxon>
    </lineage>
</organism>
<dbReference type="EMBL" id="HBGG01039134">
    <property type="protein sequence ID" value="CAD9220041.1"/>
    <property type="molecule type" value="Transcribed_RNA"/>
</dbReference>
<dbReference type="PANTHER" id="PTHR19316">
    <property type="entry name" value="PROTEIN FOLDING REGULATOR"/>
    <property type="match status" value="1"/>
</dbReference>
<dbReference type="InterPro" id="IPR011989">
    <property type="entry name" value="ARM-like"/>
</dbReference>
<dbReference type="GO" id="GO:0005783">
    <property type="term" value="C:endoplasmic reticulum"/>
    <property type="evidence" value="ECO:0007669"/>
    <property type="project" value="TreeGrafter"/>
</dbReference>
<proteinExistence type="predicted"/>
<accession>A0A7S1T4T7</accession>
<evidence type="ECO:0000259" key="2">
    <source>
        <dbReference type="Pfam" id="PF08609"/>
    </source>
</evidence>
<evidence type="ECO:0000313" key="3">
    <source>
        <dbReference type="EMBL" id="CAD9220041.1"/>
    </source>
</evidence>